<protein>
    <recommendedName>
        <fullName evidence="2">Bulb-type lectin domain-containing protein</fullName>
    </recommendedName>
</protein>
<dbReference type="PANTHER" id="PTHR32444">
    <property type="entry name" value="BULB-TYPE LECTIN DOMAIN-CONTAINING PROTEIN"/>
    <property type="match status" value="1"/>
</dbReference>
<gene>
    <name evidence="3" type="ORF">Syun_025379</name>
</gene>
<keyword evidence="4" id="KW-1185">Reference proteome</keyword>
<organism evidence="3 4">
    <name type="scientific">Stephania yunnanensis</name>
    <dbReference type="NCBI Taxonomy" id="152371"/>
    <lineage>
        <taxon>Eukaryota</taxon>
        <taxon>Viridiplantae</taxon>
        <taxon>Streptophyta</taxon>
        <taxon>Embryophyta</taxon>
        <taxon>Tracheophyta</taxon>
        <taxon>Spermatophyta</taxon>
        <taxon>Magnoliopsida</taxon>
        <taxon>Ranunculales</taxon>
        <taxon>Menispermaceae</taxon>
        <taxon>Menispermoideae</taxon>
        <taxon>Cissampelideae</taxon>
        <taxon>Stephania</taxon>
    </lineage>
</organism>
<accession>A0AAP0F0G1</accession>
<dbReference type="SMART" id="SM00108">
    <property type="entry name" value="B_lectin"/>
    <property type="match status" value="1"/>
</dbReference>
<feature type="chain" id="PRO_5042996446" description="Bulb-type lectin domain-containing protein" evidence="1">
    <location>
        <begin position="21"/>
        <end position="242"/>
    </location>
</feature>
<dbReference type="Gene3D" id="2.90.10.10">
    <property type="entry name" value="Bulb-type lectin domain"/>
    <property type="match status" value="1"/>
</dbReference>
<dbReference type="PROSITE" id="PS50927">
    <property type="entry name" value="BULB_LECTIN"/>
    <property type="match status" value="1"/>
</dbReference>
<evidence type="ECO:0000259" key="2">
    <source>
        <dbReference type="PROSITE" id="PS50927"/>
    </source>
</evidence>
<dbReference type="EMBL" id="JBBNAF010000011">
    <property type="protein sequence ID" value="KAK9098334.1"/>
    <property type="molecule type" value="Genomic_DNA"/>
</dbReference>
<evidence type="ECO:0000313" key="4">
    <source>
        <dbReference type="Proteomes" id="UP001420932"/>
    </source>
</evidence>
<dbReference type="SUPFAM" id="SSF51110">
    <property type="entry name" value="alpha-D-mannose-specific plant lectins"/>
    <property type="match status" value="1"/>
</dbReference>
<dbReference type="FunFam" id="2.90.10.10:FF:000005">
    <property type="entry name" value="G-type lectin S-receptor-like serine/threonine-protein kinase"/>
    <property type="match status" value="1"/>
</dbReference>
<proteinExistence type="predicted"/>
<dbReference type="AlphaFoldDB" id="A0AAP0F0G1"/>
<reference evidence="3 4" key="1">
    <citation type="submission" date="2024-01" db="EMBL/GenBank/DDBJ databases">
        <title>Genome assemblies of Stephania.</title>
        <authorList>
            <person name="Yang L."/>
        </authorList>
    </citation>
    <scope>NUCLEOTIDE SEQUENCE [LARGE SCALE GENOMIC DNA]</scope>
    <source>
        <strain evidence="3">YNDBR</strain>
        <tissue evidence="3">Leaf</tissue>
    </source>
</reference>
<feature type="signal peptide" evidence="1">
    <location>
        <begin position="1"/>
        <end position="20"/>
    </location>
</feature>
<dbReference type="InterPro" id="IPR036426">
    <property type="entry name" value="Bulb-type_lectin_dom_sf"/>
</dbReference>
<dbReference type="Pfam" id="PF01453">
    <property type="entry name" value="B_lectin"/>
    <property type="match status" value="1"/>
</dbReference>
<keyword evidence="1" id="KW-0732">Signal</keyword>
<feature type="domain" description="Bulb-type lectin" evidence="2">
    <location>
        <begin position="23"/>
        <end position="150"/>
    </location>
</feature>
<sequence>MASVVACLFLLCTLFIDRLGSVTDTIKRDKFLRDGETLVSNGGNYALGFFNPENSKQRYVGIWYEKVPEQTGVWVANRDDPINGYSSGVAKVDGRGNLCIFDGEASNPVWSTNVSVAISDRISSLFYKILDTGNLVLCDGENTGDFLWQSFDYPTDAYLPGMKIGLNLCRILKDEIIKYILEAEAKDNLYLFTGHRQNHQEGKMPNNHSLSTLAEIREKNEKVCALKTLVWRFTQSFYLSLI</sequence>
<evidence type="ECO:0000256" key="1">
    <source>
        <dbReference type="SAM" id="SignalP"/>
    </source>
</evidence>
<dbReference type="Proteomes" id="UP001420932">
    <property type="component" value="Unassembled WGS sequence"/>
</dbReference>
<comment type="caution">
    <text evidence="3">The sequence shown here is derived from an EMBL/GenBank/DDBJ whole genome shotgun (WGS) entry which is preliminary data.</text>
</comment>
<dbReference type="PANTHER" id="PTHR32444:SF235">
    <property type="entry name" value="OS01G0783900 PROTEIN"/>
    <property type="match status" value="1"/>
</dbReference>
<dbReference type="CDD" id="cd00028">
    <property type="entry name" value="B_lectin"/>
    <property type="match status" value="1"/>
</dbReference>
<dbReference type="InterPro" id="IPR001480">
    <property type="entry name" value="Bulb-type_lectin_dom"/>
</dbReference>
<evidence type="ECO:0000313" key="3">
    <source>
        <dbReference type="EMBL" id="KAK9098334.1"/>
    </source>
</evidence>
<name>A0AAP0F0G1_9MAGN</name>